<evidence type="ECO:0000256" key="5">
    <source>
        <dbReference type="ARBA" id="ARBA00023098"/>
    </source>
</evidence>
<dbReference type="InterPro" id="IPR011004">
    <property type="entry name" value="Trimer_LpxA-like_sf"/>
</dbReference>
<evidence type="ECO:0000259" key="8">
    <source>
        <dbReference type="Pfam" id="PF04613"/>
    </source>
</evidence>
<keyword evidence="5 7" id="KW-0443">Lipid metabolism</keyword>
<evidence type="ECO:0000256" key="4">
    <source>
        <dbReference type="ARBA" id="ARBA00022737"/>
    </source>
</evidence>
<evidence type="ECO:0000313" key="10">
    <source>
        <dbReference type="Proteomes" id="UP000315439"/>
    </source>
</evidence>
<dbReference type="OrthoDB" id="9784739at2"/>
<proteinExistence type="inferred from homology"/>
<evidence type="ECO:0000313" key="9">
    <source>
        <dbReference type="EMBL" id="TQV86635.1"/>
    </source>
</evidence>
<dbReference type="Gene3D" id="2.160.10.10">
    <property type="entry name" value="Hexapeptide repeat proteins"/>
    <property type="match status" value="1"/>
</dbReference>
<dbReference type="InterPro" id="IPR018357">
    <property type="entry name" value="Hexapep_transf_CS"/>
</dbReference>
<dbReference type="NCBIfam" id="NF002060">
    <property type="entry name" value="PRK00892.1"/>
    <property type="match status" value="1"/>
</dbReference>
<dbReference type="PANTHER" id="PTHR43378:SF2">
    <property type="entry name" value="UDP-3-O-ACYLGLUCOSAMINE N-ACYLTRANSFERASE 1, MITOCHONDRIAL-RELATED"/>
    <property type="match status" value="1"/>
</dbReference>
<dbReference type="EC" id="2.3.1.191" evidence="7"/>
<dbReference type="InterPro" id="IPR001451">
    <property type="entry name" value="Hexapep"/>
</dbReference>
<dbReference type="Gene3D" id="3.40.1390.10">
    <property type="entry name" value="MurE/MurF, N-terminal domain"/>
    <property type="match status" value="1"/>
</dbReference>
<comment type="pathway">
    <text evidence="7">Bacterial outer membrane biogenesis; LPS lipid A biosynthesis.</text>
</comment>
<keyword evidence="3 7" id="KW-0808">Transferase</keyword>
<dbReference type="CDD" id="cd03352">
    <property type="entry name" value="LbH_LpxD"/>
    <property type="match status" value="1"/>
</dbReference>
<feature type="active site" description="Proton acceptor" evidence="7">
    <location>
        <position position="241"/>
    </location>
</feature>
<feature type="domain" description="UDP-3-O-[3-hydroxymyristoyl] glucosamine N-acyltransferase non-repeat region" evidence="8">
    <location>
        <begin position="26"/>
        <end position="91"/>
    </location>
</feature>
<dbReference type="GO" id="GO:0103118">
    <property type="term" value="F:UDP-3-O-[(3R)-3-hydroxyacyl]-glucosamine N-acyltransferase activity"/>
    <property type="evidence" value="ECO:0007669"/>
    <property type="project" value="UniProtKB-EC"/>
</dbReference>
<comment type="function">
    <text evidence="7">Catalyzes the N-acylation of UDP-3-O-acylglucosamine using 3-hydroxyacyl-ACP as the acyl donor. Is involved in the biosynthesis of lipid A, a phosphorylated glycolipid that anchors the lipopolysaccharide to the outer membrane of the cell.</text>
</comment>
<comment type="similarity">
    <text evidence="7">Belongs to the transferase hexapeptide repeat family. LpxD subfamily.</text>
</comment>
<dbReference type="InterPro" id="IPR020573">
    <property type="entry name" value="UDP_GlcNAc_AcTrfase_non-rep"/>
</dbReference>
<dbReference type="Pfam" id="PF00132">
    <property type="entry name" value="Hexapep"/>
    <property type="match status" value="3"/>
</dbReference>
<dbReference type="GO" id="GO:0016020">
    <property type="term" value="C:membrane"/>
    <property type="evidence" value="ECO:0007669"/>
    <property type="project" value="GOC"/>
</dbReference>
<comment type="catalytic activity">
    <reaction evidence="7">
        <text>a UDP-3-O-[(3R)-3-hydroxyacyl]-alpha-D-glucosamine + a (3R)-hydroxyacyl-[ACP] = a UDP-2-N,3-O-bis[(3R)-3-hydroxyacyl]-alpha-D-glucosamine + holo-[ACP] + H(+)</text>
        <dbReference type="Rhea" id="RHEA:53836"/>
        <dbReference type="Rhea" id="RHEA-COMP:9685"/>
        <dbReference type="Rhea" id="RHEA-COMP:9945"/>
        <dbReference type="ChEBI" id="CHEBI:15378"/>
        <dbReference type="ChEBI" id="CHEBI:64479"/>
        <dbReference type="ChEBI" id="CHEBI:78827"/>
        <dbReference type="ChEBI" id="CHEBI:137740"/>
        <dbReference type="ChEBI" id="CHEBI:137748"/>
        <dbReference type="EC" id="2.3.1.191"/>
    </reaction>
</comment>
<accession>A0A545UAZ9</accession>
<keyword evidence="1 7" id="KW-0444">Lipid biosynthesis</keyword>
<dbReference type="PROSITE" id="PS00101">
    <property type="entry name" value="HEXAPEP_TRANSFERASES"/>
    <property type="match status" value="1"/>
</dbReference>
<dbReference type="SUPFAM" id="SSF51161">
    <property type="entry name" value="Trimeric LpxA-like enzymes"/>
    <property type="match status" value="1"/>
</dbReference>
<dbReference type="HAMAP" id="MF_00523">
    <property type="entry name" value="LpxD"/>
    <property type="match status" value="1"/>
</dbReference>
<comment type="subunit">
    <text evidence="7">Homotrimer.</text>
</comment>
<dbReference type="InterPro" id="IPR007691">
    <property type="entry name" value="LpxD"/>
</dbReference>
<protein>
    <recommendedName>
        <fullName evidence="7">UDP-3-O-acylglucosamine N-acyltransferase</fullName>
        <ecNumber evidence="7">2.3.1.191</ecNumber>
    </recommendedName>
</protein>
<keyword evidence="2 7" id="KW-0441">Lipid A biosynthesis</keyword>
<dbReference type="UniPathway" id="UPA00973"/>
<gene>
    <name evidence="7 9" type="primary">lpxD</name>
    <name evidence="9" type="ORF">FLL46_17230</name>
</gene>
<dbReference type="GO" id="GO:0009245">
    <property type="term" value="P:lipid A biosynthetic process"/>
    <property type="evidence" value="ECO:0007669"/>
    <property type="project" value="UniProtKB-UniRule"/>
</dbReference>
<keyword evidence="4 7" id="KW-0677">Repeat</keyword>
<evidence type="ECO:0000256" key="6">
    <source>
        <dbReference type="ARBA" id="ARBA00023315"/>
    </source>
</evidence>
<dbReference type="Gene3D" id="1.20.5.170">
    <property type="match status" value="1"/>
</dbReference>
<dbReference type="AlphaFoldDB" id="A0A545UAZ9"/>
<reference evidence="9 10" key="1">
    <citation type="submission" date="2019-07" db="EMBL/GenBank/DDBJ databases">
        <title>Draft genome for Aliikangiella sp. M105.</title>
        <authorList>
            <person name="Wang G."/>
        </authorList>
    </citation>
    <scope>NUCLEOTIDE SEQUENCE [LARGE SCALE GENOMIC DNA]</scope>
    <source>
        <strain evidence="9 10">M105</strain>
    </source>
</reference>
<evidence type="ECO:0000256" key="3">
    <source>
        <dbReference type="ARBA" id="ARBA00022679"/>
    </source>
</evidence>
<dbReference type="EMBL" id="VIKS01000010">
    <property type="protein sequence ID" value="TQV86635.1"/>
    <property type="molecule type" value="Genomic_DNA"/>
</dbReference>
<sequence>MSVKEYSVAEIARLLDAEFYGDGKHLIGAIASLENAKANEMSFLNSQKYTSILNTTLAGCVLLSEEFKSSVKTNCIVVKDPYLAFAKVAQLLDNTPIPETGVHESACVAKSTQLGSKVSIAAGCVIENDCVIEDGVILGPNVVVGRGSKIGQQTRIFANVSIYHYVEIGRGCLIHAGAVIGSDGFGFANEKGKWVKIPQTGKVVIGDEVEVGANACIDRGALNNTIIGNGVKLDNFCHIAHNVELGANVAMAAYAGVAGSSKVGDYCTFSGRSTILGHLEIAPGTHVTACSLINKSNKEPGVFSSGTGMQDNKTWRKNVARFRQLDDMAKQIKELNKQLKKLQGDS</sequence>
<dbReference type="Pfam" id="PF04613">
    <property type="entry name" value="LpxD"/>
    <property type="match status" value="1"/>
</dbReference>
<evidence type="ECO:0000256" key="2">
    <source>
        <dbReference type="ARBA" id="ARBA00022556"/>
    </source>
</evidence>
<name>A0A545UAZ9_9GAMM</name>
<comment type="caution">
    <text evidence="9">The sequence shown here is derived from an EMBL/GenBank/DDBJ whole genome shotgun (WGS) entry which is preliminary data.</text>
</comment>
<evidence type="ECO:0000256" key="7">
    <source>
        <dbReference type="HAMAP-Rule" id="MF_00523"/>
    </source>
</evidence>
<dbReference type="NCBIfam" id="TIGR01853">
    <property type="entry name" value="lipid_A_lpxD"/>
    <property type="match status" value="1"/>
</dbReference>
<keyword evidence="10" id="KW-1185">Reference proteome</keyword>
<dbReference type="Proteomes" id="UP000315439">
    <property type="component" value="Unassembled WGS sequence"/>
</dbReference>
<dbReference type="RefSeq" id="WP_142932559.1">
    <property type="nucleotide sequence ID" value="NZ_ML660166.1"/>
</dbReference>
<organism evidence="9 10">
    <name type="scientific">Aliikangiella coralliicola</name>
    <dbReference type="NCBI Taxonomy" id="2592383"/>
    <lineage>
        <taxon>Bacteria</taxon>
        <taxon>Pseudomonadati</taxon>
        <taxon>Pseudomonadota</taxon>
        <taxon>Gammaproteobacteria</taxon>
        <taxon>Oceanospirillales</taxon>
        <taxon>Pleioneaceae</taxon>
        <taxon>Aliikangiella</taxon>
    </lineage>
</organism>
<keyword evidence="6 7" id="KW-0012">Acyltransferase</keyword>
<dbReference type="GO" id="GO:0016410">
    <property type="term" value="F:N-acyltransferase activity"/>
    <property type="evidence" value="ECO:0007669"/>
    <property type="project" value="InterPro"/>
</dbReference>
<evidence type="ECO:0000256" key="1">
    <source>
        <dbReference type="ARBA" id="ARBA00022516"/>
    </source>
</evidence>
<dbReference type="PANTHER" id="PTHR43378">
    <property type="entry name" value="UDP-3-O-ACYLGLUCOSAMINE N-ACYLTRANSFERASE"/>
    <property type="match status" value="1"/>
</dbReference>